<evidence type="ECO:0000256" key="3">
    <source>
        <dbReference type="ARBA" id="ARBA00023163"/>
    </source>
</evidence>
<evidence type="ECO:0000313" key="6">
    <source>
        <dbReference type="EMBL" id="MBB5018991.1"/>
    </source>
</evidence>
<dbReference type="InterPro" id="IPR000843">
    <property type="entry name" value="HTH_LacI"/>
</dbReference>
<evidence type="ECO:0000256" key="2">
    <source>
        <dbReference type="ARBA" id="ARBA00023125"/>
    </source>
</evidence>
<keyword evidence="3" id="KW-0804">Transcription</keyword>
<dbReference type="GO" id="GO:0000976">
    <property type="term" value="F:transcription cis-regulatory region binding"/>
    <property type="evidence" value="ECO:0007669"/>
    <property type="project" value="TreeGrafter"/>
</dbReference>
<dbReference type="SMART" id="SM00354">
    <property type="entry name" value="HTH_LACI"/>
    <property type="match status" value="1"/>
</dbReference>
<dbReference type="GO" id="GO:0003700">
    <property type="term" value="F:DNA-binding transcription factor activity"/>
    <property type="evidence" value="ECO:0007669"/>
    <property type="project" value="TreeGrafter"/>
</dbReference>
<dbReference type="Gene3D" id="1.10.260.40">
    <property type="entry name" value="lambda repressor-like DNA-binding domains"/>
    <property type="match status" value="1"/>
</dbReference>
<evidence type="ECO:0000313" key="7">
    <source>
        <dbReference type="Proteomes" id="UP000575898"/>
    </source>
</evidence>
<gene>
    <name evidence="6" type="ORF">HNQ59_002289</name>
</gene>
<name>A0A840MUY8_9PROT</name>
<dbReference type="EMBL" id="JACHHY010000013">
    <property type="protein sequence ID" value="MBB5018991.1"/>
    <property type="molecule type" value="Genomic_DNA"/>
</dbReference>
<dbReference type="AlphaFoldDB" id="A0A840MUY8"/>
<dbReference type="InterPro" id="IPR001387">
    <property type="entry name" value="Cro/C1-type_HTH"/>
</dbReference>
<dbReference type="Pfam" id="PF00356">
    <property type="entry name" value="LacI"/>
    <property type="match status" value="1"/>
</dbReference>
<comment type="caution">
    <text evidence="6">The sequence shown here is derived from an EMBL/GenBank/DDBJ whole genome shotgun (WGS) entry which is preliminary data.</text>
</comment>
<sequence>MSEIQSPAAPPPTLEDVAALAGVSTSTVSRFLSGAVPVSEPRSKRIQAAIDALQFTPNLLAQSLKKGRAMTIGVIAHNMTSQYFSTILTHIEHALGEAGYALLIVTGHWSETIEAQRIALLTARRVDGIILLEGRLPDEQILHHARKTPIVVTGRQLVGEQVYGFKLDHRAGALLAVEHLLQQGHRRIAYIDGPPGHGDATARLSGYQQALAQYGVPFDPDLVACGNFQQADGHAATTRLLSQGRAFTALFAANDESAFGARLALFEQGFRVPDDISVVGFDDIPGAAFTTPPLTTVRQPLAEIGAAAANAMLGLLSKRPIAIDIPPFGLQVRRSTKLCLAS</sequence>
<dbReference type="InterPro" id="IPR001761">
    <property type="entry name" value="Peripla_BP/Lac1_sug-bd_dom"/>
</dbReference>
<dbReference type="InterPro" id="IPR010982">
    <property type="entry name" value="Lambda_DNA-bd_dom_sf"/>
</dbReference>
<dbReference type="Gene3D" id="3.40.50.2300">
    <property type="match status" value="2"/>
</dbReference>
<dbReference type="PROSITE" id="PS00356">
    <property type="entry name" value="HTH_LACI_1"/>
    <property type="match status" value="1"/>
</dbReference>
<dbReference type="PANTHER" id="PTHR30146:SF109">
    <property type="entry name" value="HTH-TYPE TRANSCRIPTIONAL REGULATOR GALS"/>
    <property type="match status" value="1"/>
</dbReference>
<organism evidence="6 7">
    <name type="scientific">Chitinivorax tropicus</name>
    <dbReference type="NCBI Taxonomy" id="714531"/>
    <lineage>
        <taxon>Bacteria</taxon>
        <taxon>Pseudomonadati</taxon>
        <taxon>Pseudomonadota</taxon>
        <taxon>Betaproteobacteria</taxon>
        <taxon>Chitinivorax</taxon>
    </lineage>
</organism>
<evidence type="ECO:0000259" key="4">
    <source>
        <dbReference type="PROSITE" id="PS50932"/>
    </source>
</evidence>
<dbReference type="PROSITE" id="PS50932">
    <property type="entry name" value="HTH_LACI_2"/>
    <property type="match status" value="1"/>
</dbReference>
<protein>
    <submittedName>
        <fullName evidence="6">LacI family transcriptional regulator</fullName>
    </submittedName>
</protein>
<dbReference type="SUPFAM" id="SSF53822">
    <property type="entry name" value="Periplasmic binding protein-like I"/>
    <property type="match status" value="1"/>
</dbReference>
<keyword evidence="7" id="KW-1185">Reference proteome</keyword>
<dbReference type="PANTHER" id="PTHR30146">
    <property type="entry name" value="LACI-RELATED TRANSCRIPTIONAL REPRESSOR"/>
    <property type="match status" value="1"/>
</dbReference>
<accession>A0A840MUY8</accession>
<evidence type="ECO:0000259" key="5">
    <source>
        <dbReference type="PROSITE" id="PS50943"/>
    </source>
</evidence>
<dbReference type="SUPFAM" id="SSF47413">
    <property type="entry name" value="lambda repressor-like DNA-binding domains"/>
    <property type="match status" value="1"/>
</dbReference>
<dbReference type="Proteomes" id="UP000575898">
    <property type="component" value="Unassembled WGS sequence"/>
</dbReference>
<keyword evidence="1" id="KW-0805">Transcription regulation</keyword>
<dbReference type="RefSeq" id="WP_184039091.1">
    <property type="nucleotide sequence ID" value="NZ_JACHHY010000013.1"/>
</dbReference>
<dbReference type="PROSITE" id="PS50943">
    <property type="entry name" value="HTH_CROC1"/>
    <property type="match status" value="1"/>
</dbReference>
<keyword evidence="2" id="KW-0238">DNA-binding</keyword>
<evidence type="ECO:0000256" key="1">
    <source>
        <dbReference type="ARBA" id="ARBA00023015"/>
    </source>
</evidence>
<feature type="domain" description="HTH lacI-type" evidence="4">
    <location>
        <begin position="12"/>
        <end position="66"/>
    </location>
</feature>
<dbReference type="InterPro" id="IPR028082">
    <property type="entry name" value="Peripla_BP_I"/>
</dbReference>
<proteinExistence type="predicted"/>
<feature type="domain" description="HTH cro/C1-type" evidence="5">
    <location>
        <begin position="13"/>
        <end position="60"/>
    </location>
</feature>
<dbReference type="CDD" id="cd01392">
    <property type="entry name" value="HTH_LacI"/>
    <property type="match status" value="1"/>
</dbReference>
<reference evidence="6 7" key="1">
    <citation type="submission" date="2020-08" db="EMBL/GenBank/DDBJ databases">
        <title>Genomic Encyclopedia of Type Strains, Phase IV (KMG-IV): sequencing the most valuable type-strain genomes for metagenomic binning, comparative biology and taxonomic classification.</title>
        <authorList>
            <person name="Goeker M."/>
        </authorList>
    </citation>
    <scope>NUCLEOTIDE SEQUENCE [LARGE SCALE GENOMIC DNA]</scope>
    <source>
        <strain evidence="6 7">DSM 27165</strain>
    </source>
</reference>
<dbReference type="Pfam" id="PF00532">
    <property type="entry name" value="Peripla_BP_1"/>
    <property type="match status" value="1"/>
</dbReference>